<dbReference type="OrthoDB" id="1346at2157"/>
<dbReference type="InterPro" id="IPR001131">
    <property type="entry name" value="Peptidase_M24B_aminopep-P_CS"/>
</dbReference>
<dbReference type="Proteomes" id="UP000322983">
    <property type="component" value="Chromosome"/>
</dbReference>
<protein>
    <submittedName>
        <fullName evidence="6">Xaa-Pro dipeptidase</fullName>
    </submittedName>
</protein>
<dbReference type="Proteomes" id="UP000325030">
    <property type="component" value="Chromosome"/>
</dbReference>
<reference evidence="6 8" key="2">
    <citation type="journal article" date="2020" name="Int. J. Syst. Evol. Microbiol.">
        <title>Sulfuracidifex tepidarius gen. nov., sp. nov. and transfer of Sulfolobus metallicus Huber and Stetter 1992 to the genus Sulfuracidifex as Sulfuracidifex metallicus comb. nov.</title>
        <authorList>
            <person name="Itoh T."/>
            <person name="Miura T."/>
            <person name="Sakai H.D."/>
            <person name="Kato S."/>
            <person name="Ohkuma M."/>
            <person name="Takashina T."/>
        </authorList>
    </citation>
    <scope>NUCLEOTIDE SEQUENCE [LARGE SCALE GENOMIC DNA]</scope>
    <source>
        <strain evidence="6 8">IC-006</strain>
        <strain evidence="7">IC-007</strain>
    </source>
</reference>
<dbReference type="PANTHER" id="PTHR46112">
    <property type="entry name" value="AMINOPEPTIDASE"/>
    <property type="match status" value="1"/>
</dbReference>
<evidence type="ECO:0000313" key="6">
    <source>
        <dbReference type="EMBL" id="BBG23925.1"/>
    </source>
</evidence>
<comment type="similarity">
    <text evidence="3">Belongs to the peptidase M24B family.</text>
</comment>
<keyword evidence="2" id="KW-0378">Hydrolase</keyword>
<dbReference type="GeneID" id="41717543"/>
<dbReference type="KEGG" id="step:IC006_1223"/>
<evidence type="ECO:0000259" key="4">
    <source>
        <dbReference type="Pfam" id="PF00557"/>
    </source>
</evidence>
<dbReference type="InterPro" id="IPR000994">
    <property type="entry name" value="Pept_M24"/>
</dbReference>
<dbReference type="GO" id="GO:0016787">
    <property type="term" value="F:hydrolase activity"/>
    <property type="evidence" value="ECO:0007669"/>
    <property type="project" value="UniProtKB-KW"/>
</dbReference>
<dbReference type="Pfam" id="PF01321">
    <property type="entry name" value="Creatinase_N"/>
    <property type="match status" value="1"/>
</dbReference>
<proteinExistence type="inferred from homology"/>
<name>A0A510DUQ9_9CREN</name>
<dbReference type="SUPFAM" id="SSF55920">
    <property type="entry name" value="Creatinase/aminopeptidase"/>
    <property type="match status" value="1"/>
</dbReference>
<dbReference type="CDD" id="cd01092">
    <property type="entry name" value="APP-like"/>
    <property type="match status" value="1"/>
</dbReference>
<feature type="domain" description="Creatinase N-terminal" evidence="5">
    <location>
        <begin position="3"/>
        <end position="132"/>
    </location>
</feature>
<dbReference type="SUPFAM" id="SSF53092">
    <property type="entry name" value="Creatinase/prolidase N-terminal domain"/>
    <property type="match status" value="1"/>
</dbReference>
<organism evidence="6 8">
    <name type="scientific">Sulfuracidifex tepidarius</name>
    <dbReference type="NCBI Taxonomy" id="1294262"/>
    <lineage>
        <taxon>Archaea</taxon>
        <taxon>Thermoproteota</taxon>
        <taxon>Thermoprotei</taxon>
        <taxon>Sulfolobales</taxon>
        <taxon>Sulfolobaceae</taxon>
        <taxon>Sulfuracidifex</taxon>
    </lineage>
</organism>
<evidence type="ECO:0000313" key="9">
    <source>
        <dbReference type="Proteomes" id="UP000325030"/>
    </source>
</evidence>
<dbReference type="STRING" id="1294262.GCA_001316085_01181"/>
<evidence type="ECO:0000313" key="7">
    <source>
        <dbReference type="EMBL" id="BBG26680.1"/>
    </source>
</evidence>
<gene>
    <name evidence="6" type="ORF">IC006_1223</name>
    <name evidence="7" type="ORF">IC007_1198</name>
</gene>
<evidence type="ECO:0000313" key="8">
    <source>
        <dbReference type="Proteomes" id="UP000322983"/>
    </source>
</evidence>
<dbReference type="InterPro" id="IPR000587">
    <property type="entry name" value="Creatinase_N"/>
</dbReference>
<evidence type="ECO:0000256" key="1">
    <source>
        <dbReference type="ARBA" id="ARBA00022723"/>
    </source>
</evidence>
<evidence type="ECO:0000256" key="2">
    <source>
        <dbReference type="ARBA" id="ARBA00022801"/>
    </source>
</evidence>
<evidence type="ECO:0000256" key="3">
    <source>
        <dbReference type="RuleBase" id="RU000590"/>
    </source>
</evidence>
<accession>A0A510E3L5</accession>
<sequence length="355" mass="39192">MNRLGKLQKLQEENGLDCVMVAAEPNLYYYSNFEGAGVLTLKDGRFTLIVPELEKNRALEVKGVDVVSYFPFKIAEDTFEGSLTTALKNVLGNCGKLGVDLGWVNTPSYLQFKTLVDNISDISDVILNQRSIKDEEEIAMIKEAGKITSSAMKVGMDKVLSGKVNEKQVAGYIDLTMKEEGAEDYAFPSIVAFSENSAKPHHIPSDKVFEMGKPAVVDIGAKFGGYCFDSTRTFIPSPLEEVKKIYEIVLQAQLEAIDLVRDGVKASEIDTAARKVIEKAGFGKYFVHSTGHGVGIEVHEKPYVSFTSKDTLKENMVITAEPGIYIHGKFGVRIEDTLIVRKGKPEVLETTYKLL</sequence>
<dbReference type="InterPro" id="IPR029149">
    <property type="entry name" value="Creatin/AminoP/Spt16_N"/>
</dbReference>
<accession>A0A510DUQ9</accession>
<dbReference type="PANTHER" id="PTHR46112:SF9">
    <property type="entry name" value="XAA-PRO AMINOPEPTIDASE"/>
    <property type="match status" value="1"/>
</dbReference>
<dbReference type="AlphaFoldDB" id="A0A510DUQ9"/>
<dbReference type="InterPro" id="IPR036005">
    <property type="entry name" value="Creatinase/aminopeptidase-like"/>
</dbReference>
<evidence type="ECO:0000259" key="5">
    <source>
        <dbReference type="Pfam" id="PF01321"/>
    </source>
</evidence>
<keyword evidence="1 3" id="KW-0479">Metal-binding</keyword>
<keyword evidence="8" id="KW-1185">Reference proteome</keyword>
<dbReference type="Pfam" id="PF00557">
    <property type="entry name" value="Peptidase_M24"/>
    <property type="match status" value="1"/>
</dbReference>
<dbReference type="RefSeq" id="WP_054845596.1">
    <property type="nucleotide sequence ID" value="NZ_AP018929.1"/>
</dbReference>
<dbReference type="EMBL" id="AP018929">
    <property type="protein sequence ID" value="BBG23925.1"/>
    <property type="molecule type" value="Genomic_DNA"/>
</dbReference>
<dbReference type="InterPro" id="IPR050659">
    <property type="entry name" value="Peptidase_M24B"/>
</dbReference>
<dbReference type="PROSITE" id="PS00491">
    <property type="entry name" value="PROLINE_PEPTIDASE"/>
    <property type="match status" value="1"/>
</dbReference>
<reference evidence="9" key="1">
    <citation type="submission" date="2018-09" db="EMBL/GenBank/DDBJ databases">
        <title>Complete Genome Sequencing of Sulfolobus sp. JCM 16834.</title>
        <authorList>
            <person name="Kato S."/>
            <person name="Itoh T."/>
            <person name="Ohkuma M."/>
        </authorList>
    </citation>
    <scope>NUCLEOTIDE SEQUENCE [LARGE SCALE GENOMIC DNA]</scope>
    <source>
        <strain evidence="9">IC-007</strain>
    </source>
</reference>
<dbReference type="GO" id="GO:0046872">
    <property type="term" value="F:metal ion binding"/>
    <property type="evidence" value="ECO:0007669"/>
    <property type="project" value="UniProtKB-KW"/>
</dbReference>
<feature type="domain" description="Peptidase M24" evidence="4">
    <location>
        <begin position="140"/>
        <end position="341"/>
    </location>
</feature>
<dbReference type="Gene3D" id="3.90.230.10">
    <property type="entry name" value="Creatinase/methionine aminopeptidase superfamily"/>
    <property type="match status" value="1"/>
</dbReference>
<dbReference type="Gene3D" id="3.40.350.10">
    <property type="entry name" value="Creatinase/prolidase N-terminal domain"/>
    <property type="match status" value="1"/>
</dbReference>
<dbReference type="EMBL" id="AP018930">
    <property type="protein sequence ID" value="BBG26680.1"/>
    <property type="molecule type" value="Genomic_DNA"/>
</dbReference>